<organism evidence="2 3">
    <name type="scientific">Gigaspora margarita</name>
    <dbReference type="NCBI Taxonomy" id="4874"/>
    <lineage>
        <taxon>Eukaryota</taxon>
        <taxon>Fungi</taxon>
        <taxon>Fungi incertae sedis</taxon>
        <taxon>Mucoromycota</taxon>
        <taxon>Glomeromycotina</taxon>
        <taxon>Glomeromycetes</taxon>
        <taxon>Diversisporales</taxon>
        <taxon>Gigasporaceae</taxon>
        <taxon>Gigaspora</taxon>
    </lineage>
</organism>
<evidence type="ECO:0000256" key="1">
    <source>
        <dbReference type="SAM" id="MobiDB-lite"/>
    </source>
</evidence>
<accession>A0ABN7X9I1</accession>
<keyword evidence="3" id="KW-1185">Reference proteome</keyword>
<reference evidence="2 3" key="1">
    <citation type="submission" date="2021-06" db="EMBL/GenBank/DDBJ databases">
        <authorList>
            <person name="Kallberg Y."/>
            <person name="Tangrot J."/>
            <person name="Rosling A."/>
        </authorList>
    </citation>
    <scope>NUCLEOTIDE SEQUENCE [LARGE SCALE GENOMIC DNA]</scope>
    <source>
        <strain evidence="2 3">120-4 pot B 10/14</strain>
    </source>
</reference>
<protein>
    <submittedName>
        <fullName evidence="2">9639_t:CDS:1</fullName>
    </submittedName>
</protein>
<evidence type="ECO:0000313" key="2">
    <source>
        <dbReference type="EMBL" id="CAG8851367.1"/>
    </source>
</evidence>
<name>A0ABN7X9I1_GIGMA</name>
<dbReference type="EMBL" id="CAJVQB010105704">
    <property type="protein sequence ID" value="CAG8851367.1"/>
    <property type="molecule type" value="Genomic_DNA"/>
</dbReference>
<comment type="caution">
    <text evidence="2">The sequence shown here is derived from an EMBL/GenBank/DDBJ whole genome shotgun (WGS) entry which is preliminary data.</text>
</comment>
<gene>
    <name evidence="2" type="ORF">GMARGA_LOCUS40704</name>
</gene>
<evidence type="ECO:0000313" key="3">
    <source>
        <dbReference type="Proteomes" id="UP000789901"/>
    </source>
</evidence>
<sequence length="60" mass="6896">MNPTMFDQHTIQNYSPTDGATNNNLHNIQTTTNNLSNSTYNMPILQLFANFSYLYIVTHN</sequence>
<dbReference type="Proteomes" id="UP000789901">
    <property type="component" value="Unassembled WGS sequence"/>
</dbReference>
<feature type="region of interest" description="Disordered" evidence="1">
    <location>
        <begin position="1"/>
        <end position="26"/>
    </location>
</feature>
<feature type="non-terminal residue" evidence="2">
    <location>
        <position position="60"/>
    </location>
</feature>
<proteinExistence type="predicted"/>